<accession>A0AAF0WS27</accession>
<dbReference type="Proteomes" id="UP000077755">
    <property type="component" value="Chromosome 3"/>
</dbReference>
<dbReference type="InterPro" id="IPR001965">
    <property type="entry name" value="Znf_PHD"/>
</dbReference>
<evidence type="ECO:0000256" key="3">
    <source>
        <dbReference type="ARBA" id="ARBA00022771"/>
    </source>
</evidence>
<dbReference type="PANTHER" id="PTHR32410">
    <property type="entry name" value="CYSTEINE/HISTIDINE-RICH C1 DOMAIN FAMILY PROTEIN"/>
    <property type="match status" value="1"/>
</dbReference>
<evidence type="ECO:0000256" key="4">
    <source>
        <dbReference type="ARBA" id="ARBA00022833"/>
    </source>
</evidence>
<feature type="domain" description="Phorbol-ester/DAG-type" evidence="5">
    <location>
        <begin position="317"/>
        <end position="385"/>
    </location>
</feature>
<protein>
    <recommendedName>
        <fullName evidence="9">Phorbol-ester/DAG-type domain-containing protein</fullName>
    </recommendedName>
</protein>
<feature type="domain" description="Phorbol-ester/DAG-type" evidence="5">
    <location>
        <begin position="145"/>
        <end position="194"/>
    </location>
</feature>
<name>A0AAF0WS27_DAUCS</name>
<evidence type="ECO:0008006" key="9">
    <source>
        <dbReference type="Google" id="ProtNLM"/>
    </source>
</evidence>
<dbReference type="SUPFAM" id="SSF57889">
    <property type="entry name" value="Cysteine-rich domain"/>
    <property type="match status" value="4"/>
</dbReference>
<feature type="domain" description="Zinc finger PHD-type" evidence="6">
    <location>
        <begin position="340"/>
        <end position="404"/>
    </location>
</feature>
<keyword evidence="1" id="KW-0479">Metal-binding</keyword>
<reference evidence="7" key="1">
    <citation type="journal article" date="2016" name="Nat. Genet.">
        <title>A high-quality carrot genome assembly provides new insights into carotenoid accumulation and asterid genome evolution.</title>
        <authorList>
            <person name="Iorizzo M."/>
            <person name="Ellison S."/>
            <person name="Senalik D."/>
            <person name="Zeng P."/>
            <person name="Satapoomin P."/>
            <person name="Huang J."/>
            <person name="Bowman M."/>
            <person name="Iovene M."/>
            <person name="Sanseverino W."/>
            <person name="Cavagnaro P."/>
            <person name="Yildiz M."/>
            <person name="Macko-Podgorni A."/>
            <person name="Moranska E."/>
            <person name="Grzebelus E."/>
            <person name="Grzebelus D."/>
            <person name="Ashrafi H."/>
            <person name="Zheng Z."/>
            <person name="Cheng S."/>
            <person name="Spooner D."/>
            <person name="Van Deynze A."/>
            <person name="Simon P."/>
        </authorList>
    </citation>
    <scope>NUCLEOTIDE SEQUENCE</scope>
    <source>
        <tissue evidence="7">Leaf</tissue>
    </source>
</reference>
<dbReference type="SMART" id="SM00249">
    <property type="entry name" value="PHD"/>
    <property type="match status" value="3"/>
</dbReference>
<proteinExistence type="predicted"/>
<dbReference type="InterPro" id="IPR046349">
    <property type="entry name" value="C1-like_sf"/>
</dbReference>
<keyword evidence="3" id="KW-0863">Zinc-finger</keyword>
<evidence type="ECO:0000313" key="8">
    <source>
        <dbReference type="Proteomes" id="UP000077755"/>
    </source>
</evidence>
<dbReference type="GO" id="GO:0008270">
    <property type="term" value="F:zinc ion binding"/>
    <property type="evidence" value="ECO:0007669"/>
    <property type="project" value="UniProtKB-KW"/>
</dbReference>
<evidence type="ECO:0000256" key="2">
    <source>
        <dbReference type="ARBA" id="ARBA00022737"/>
    </source>
</evidence>
<dbReference type="SMART" id="SM00109">
    <property type="entry name" value="C1"/>
    <property type="match status" value="3"/>
</dbReference>
<organism evidence="7 8">
    <name type="scientific">Daucus carota subsp. sativus</name>
    <name type="common">Carrot</name>
    <dbReference type="NCBI Taxonomy" id="79200"/>
    <lineage>
        <taxon>Eukaryota</taxon>
        <taxon>Viridiplantae</taxon>
        <taxon>Streptophyta</taxon>
        <taxon>Embryophyta</taxon>
        <taxon>Tracheophyta</taxon>
        <taxon>Spermatophyta</taxon>
        <taxon>Magnoliopsida</taxon>
        <taxon>eudicotyledons</taxon>
        <taxon>Gunneridae</taxon>
        <taxon>Pentapetalae</taxon>
        <taxon>asterids</taxon>
        <taxon>campanulids</taxon>
        <taxon>Apiales</taxon>
        <taxon>Apiaceae</taxon>
        <taxon>Apioideae</taxon>
        <taxon>Scandiceae</taxon>
        <taxon>Daucinae</taxon>
        <taxon>Daucus</taxon>
        <taxon>Daucus sect. Daucus</taxon>
    </lineage>
</organism>
<feature type="domain" description="Zinc finger PHD-type" evidence="6">
    <location>
        <begin position="218"/>
        <end position="262"/>
    </location>
</feature>
<dbReference type="Pfam" id="PF03107">
    <property type="entry name" value="C1_2"/>
    <property type="match status" value="3"/>
</dbReference>
<feature type="domain" description="Phorbol-ester/DAG-type" evidence="5">
    <location>
        <begin position="196"/>
        <end position="252"/>
    </location>
</feature>
<evidence type="ECO:0000259" key="5">
    <source>
        <dbReference type="SMART" id="SM00109"/>
    </source>
</evidence>
<dbReference type="EMBL" id="CP093345">
    <property type="protein sequence ID" value="WOG94722.1"/>
    <property type="molecule type" value="Genomic_DNA"/>
</dbReference>
<dbReference type="InterPro" id="IPR002219">
    <property type="entry name" value="PKC_DAG/PE"/>
</dbReference>
<dbReference type="PANTHER" id="PTHR32410:SF216">
    <property type="entry name" value="PHORBOL-ESTER_DAG-TYPE DOMAIN-CONTAINING PROTEIN"/>
    <property type="match status" value="1"/>
</dbReference>
<dbReference type="InterPro" id="IPR053192">
    <property type="entry name" value="Vacuole_Formation_Reg"/>
</dbReference>
<keyword evidence="2" id="KW-0677">Repeat</keyword>
<keyword evidence="8" id="KW-1185">Reference proteome</keyword>
<keyword evidence="4" id="KW-0862">Zinc</keyword>
<dbReference type="InterPro" id="IPR004146">
    <property type="entry name" value="DC1"/>
</dbReference>
<gene>
    <name evidence="7" type="ORF">DCAR_0314019</name>
</gene>
<feature type="domain" description="Zinc finger PHD-type" evidence="6">
    <location>
        <begin position="159"/>
        <end position="198"/>
    </location>
</feature>
<dbReference type="AlphaFoldDB" id="A0AAF0WS27"/>
<sequence length="451" mass="52157">MSSLEDIVITTHHRFSGKVHDHKLIKNEDYHAREDDLCYVCGLLLHKSGVVYHCVNFSSAEKDNDCAHFFLHKTCALLPLELKHSGHKYHVLLLQKRPTIPGSCNVCGIELKSFAYYCHICPNGYQICVACVLPLTDTHISTPYHAHKLTLVPRLSNFRCDVCHSVDTDFSYMCYTCPFWIHLGCSKLQAVLECEIHHKHPLTLAYSLPQNYRSFPKPCRICNKELDPTDWLYYCLSCRFFAHTKCATSPPPYKEPDYPYRDSVQIPVPEHDPLLQQCIKKESISWLDDDTVTPPHHIKWLEDDAVTPPSHINHWSHNHQLLLKNKSELSSLDEEGKSPICNGCTDSIFTNDDVFFECRECNYVLHRHCAQFPKEMMTHKKGYPCKLVGIQDSVYDLWSCAYCRCLRNGTQVQVDIPWHQEKHGSVAVCLIVIRMRWVVIFPYIQNVLLSR</sequence>
<reference evidence="7" key="2">
    <citation type="submission" date="2022-03" db="EMBL/GenBank/DDBJ databases">
        <title>Draft title - Genomic analysis of global carrot germplasm unveils the trajectory of domestication and the origin of high carotenoid orange carrot.</title>
        <authorList>
            <person name="Iorizzo M."/>
            <person name="Ellison S."/>
            <person name="Senalik D."/>
            <person name="Macko-Podgorni A."/>
            <person name="Grzebelus D."/>
            <person name="Bostan H."/>
            <person name="Rolling W."/>
            <person name="Curaba J."/>
            <person name="Simon P."/>
        </authorList>
    </citation>
    <scope>NUCLEOTIDE SEQUENCE</scope>
    <source>
        <tissue evidence="7">Leaf</tissue>
    </source>
</reference>
<evidence type="ECO:0000259" key="6">
    <source>
        <dbReference type="SMART" id="SM00249"/>
    </source>
</evidence>
<evidence type="ECO:0000256" key="1">
    <source>
        <dbReference type="ARBA" id="ARBA00022723"/>
    </source>
</evidence>
<evidence type="ECO:0000313" key="7">
    <source>
        <dbReference type="EMBL" id="WOG94722.1"/>
    </source>
</evidence>